<dbReference type="InterPro" id="IPR050307">
    <property type="entry name" value="Sterol_Desaturase_Related"/>
</dbReference>
<name>A0A6I4SV54_9SPHN</name>
<dbReference type="InterPro" id="IPR006694">
    <property type="entry name" value="Fatty_acid_hydroxylase"/>
</dbReference>
<proteinExistence type="predicted"/>
<evidence type="ECO:0000256" key="5">
    <source>
        <dbReference type="SAM" id="Phobius"/>
    </source>
</evidence>
<evidence type="ECO:0000313" key="8">
    <source>
        <dbReference type="Proteomes" id="UP000433652"/>
    </source>
</evidence>
<evidence type="ECO:0000256" key="2">
    <source>
        <dbReference type="ARBA" id="ARBA00022692"/>
    </source>
</evidence>
<dbReference type="GO" id="GO:0016491">
    <property type="term" value="F:oxidoreductase activity"/>
    <property type="evidence" value="ECO:0007669"/>
    <property type="project" value="InterPro"/>
</dbReference>
<feature type="domain" description="Fatty acid hydroxylase" evidence="6">
    <location>
        <begin position="78"/>
        <end position="209"/>
    </location>
</feature>
<comment type="caution">
    <text evidence="7">The sequence shown here is derived from an EMBL/GenBank/DDBJ whole genome shotgun (WGS) entry which is preliminary data.</text>
</comment>
<reference evidence="7 8" key="1">
    <citation type="submission" date="2019-12" db="EMBL/GenBank/DDBJ databases">
        <title>Genomic-based taxomic classification of the family Erythrobacteraceae.</title>
        <authorList>
            <person name="Xu L."/>
        </authorList>
    </citation>
    <scope>NUCLEOTIDE SEQUENCE [LARGE SCALE GENOMIC DNA]</scope>
    <source>
        <strain evidence="7 8">MCCC 1K01500</strain>
    </source>
</reference>
<dbReference type="GO" id="GO:0016020">
    <property type="term" value="C:membrane"/>
    <property type="evidence" value="ECO:0007669"/>
    <property type="project" value="UniProtKB-SubCell"/>
</dbReference>
<keyword evidence="4 5" id="KW-0472">Membrane</keyword>
<dbReference type="RefSeq" id="WP_159792367.1">
    <property type="nucleotide sequence ID" value="NZ_WTYM01000030.1"/>
</dbReference>
<dbReference type="GO" id="GO:0008610">
    <property type="term" value="P:lipid biosynthetic process"/>
    <property type="evidence" value="ECO:0007669"/>
    <property type="project" value="InterPro"/>
</dbReference>
<dbReference type="PANTHER" id="PTHR11863">
    <property type="entry name" value="STEROL DESATURASE"/>
    <property type="match status" value="1"/>
</dbReference>
<sequence>MLGIFHLIALGLFIGFAVVDTAARARLFPAIPHWKLKGIAFALLYFAVVTYAPLMWDGFLGQYQLVDGSVLPFWAQVLAGFFLVEALTYAWHRTMHNVQPLWRWFHQMHHSAERVDIWGAFYFHPFDMMGWAMVGSLALVLGIGLTPEAAIIVSVLATFCTMFQHTNFKTPQWLGYIVTRPESHSVHHERGVHAYNYGDIPIFDMLLGTFRNPKEWNGEAGFFDGSSEQIVPMLIGKEIA</sequence>
<keyword evidence="8" id="KW-1185">Reference proteome</keyword>
<accession>A0A6I4SV54</accession>
<evidence type="ECO:0000259" key="6">
    <source>
        <dbReference type="Pfam" id="PF04116"/>
    </source>
</evidence>
<dbReference type="GO" id="GO:0005506">
    <property type="term" value="F:iron ion binding"/>
    <property type="evidence" value="ECO:0007669"/>
    <property type="project" value="InterPro"/>
</dbReference>
<dbReference type="OrthoDB" id="9770329at2"/>
<evidence type="ECO:0000256" key="1">
    <source>
        <dbReference type="ARBA" id="ARBA00004370"/>
    </source>
</evidence>
<evidence type="ECO:0000313" key="7">
    <source>
        <dbReference type="EMBL" id="MXO58666.1"/>
    </source>
</evidence>
<feature type="transmembrane region" description="Helical" evidence="5">
    <location>
        <begin position="71"/>
        <end position="91"/>
    </location>
</feature>
<dbReference type="AlphaFoldDB" id="A0A6I4SV54"/>
<dbReference type="Proteomes" id="UP000433652">
    <property type="component" value="Unassembled WGS sequence"/>
</dbReference>
<protein>
    <submittedName>
        <fullName evidence="7">Fatty acid hydroxylase</fullName>
    </submittedName>
</protein>
<keyword evidence="3 5" id="KW-1133">Transmembrane helix</keyword>
<feature type="transmembrane region" description="Helical" evidence="5">
    <location>
        <begin position="131"/>
        <end position="159"/>
    </location>
</feature>
<evidence type="ECO:0000256" key="3">
    <source>
        <dbReference type="ARBA" id="ARBA00022989"/>
    </source>
</evidence>
<feature type="transmembrane region" description="Helical" evidence="5">
    <location>
        <begin position="41"/>
        <end position="59"/>
    </location>
</feature>
<gene>
    <name evidence="7" type="ORF">GRI89_03805</name>
</gene>
<keyword evidence="2 5" id="KW-0812">Transmembrane</keyword>
<dbReference type="Pfam" id="PF04116">
    <property type="entry name" value="FA_hydroxylase"/>
    <property type="match status" value="1"/>
</dbReference>
<comment type="subcellular location">
    <subcellularLocation>
        <location evidence="1">Membrane</location>
    </subcellularLocation>
</comment>
<organism evidence="7 8">
    <name type="scientific">Croceibacterium salegens</name>
    <dbReference type="NCBI Taxonomy" id="1737568"/>
    <lineage>
        <taxon>Bacteria</taxon>
        <taxon>Pseudomonadati</taxon>
        <taxon>Pseudomonadota</taxon>
        <taxon>Alphaproteobacteria</taxon>
        <taxon>Sphingomonadales</taxon>
        <taxon>Erythrobacteraceae</taxon>
        <taxon>Croceibacterium</taxon>
    </lineage>
</organism>
<dbReference type="EMBL" id="WTYM01000030">
    <property type="protein sequence ID" value="MXO58666.1"/>
    <property type="molecule type" value="Genomic_DNA"/>
</dbReference>
<evidence type="ECO:0000256" key="4">
    <source>
        <dbReference type="ARBA" id="ARBA00023136"/>
    </source>
</evidence>